<feature type="region of interest" description="Disordered" evidence="1">
    <location>
        <begin position="16"/>
        <end position="37"/>
    </location>
</feature>
<accession>A0A0K2VG88</accession>
<sequence>MRACVKEDFRCKSYRRQTTSDGKDSRVAAAQKLQAAE</sequence>
<feature type="non-terminal residue" evidence="2">
    <location>
        <position position="37"/>
    </location>
</feature>
<evidence type="ECO:0000313" key="2">
    <source>
        <dbReference type="EMBL" id="CDW49370.1"/>
    </source>
</evidence>
<evidence type="ECO:0000256" key="1">
    <source>
        <dbReference type="SAM" id="MobiDB-lite"/>
    </source>
</evidence>
<name>A0A0K2VG88_LEPSM</name>
<protein>
    <submittedName>
        <fullName evidence="2">Uncharacterized protein</fullName>
    </submittedName>
</protein>
<proteinExistence type="predicted"/>
<organism evidence="2">
    <name type="scientific">Lepeophtheirus salmonis</name>
    <name type="common">Salmon louse</name>
    <name type="synonym">Caligus salmonis</name>
    <dbReference type="NCBI Taxonomy" id="72036"/>
    <lineage>
        <taxon>Eukaryota</taxon>
        <taxon>Metazoa</taxon>
        <taxon>Ecdysozoa</taxon>
        <taxon>Arthropoda</taxon>
        <taxon>Crustacea</taxon>
        <taxon>Multicrustacea</taxon>
        <taxon>Hexanauplia</taxon>
        <taxon>Copepoda</taxon>
        <taxon>Siphonostomatoida</taxon>
        <taxon>Caligidae</taxon>
        <taxon>Lepeophtheirus</taxon>
    </lineage>
</organism>
<dbReference type="AlphaFoldDB" id="A0A0K2VG88"/>
<reference evidence="2" key="1">
    <citation type="submission" date="2014-05" db="EMBL/GenBank/DDBJ databases">
        <authorList>
            <person name="Chronopoulou M."/>
        </authorList>
    </citation>
    <scope>NUCLEOTIDE SEQUENCE</scope>
    <source>
        <tissue evidence="2">Whole organism</tissue>
    </source>
</reference>
<dbReference type="EMBL" id="HACA01032009">
    <property type="protein sequence ID" value="CDW49370.1"/>
    <property type="molecule type" value="Transcribed_RNA"/>
</dbReference>